<evidence type="ECO:0000313" key="9">
    <source>
        <dbReference type="EMBL" id="ASV66601.1"/>
    </source>
</evidence>
<comment type="cofactor">
    <cofactor evidence="6 7">
        <name>Mg(2+)</name>
        <dbReference type="ChEBI" id="CHEBI:18420"/>
    </cofactor>
    <text evidence="6 7">Binds 1 Mg(2+) ion per subunit.</text>
</comment>
<dbReference type="GO" id="GO:0006518">
    <property type="term" value="P:peptide metabolic process"/>
    <property type="evidence" value="ECO:0007669"/>
    <property type="project" value="UniProtKB-ARBA"/>
</dbReference>
<dbReference type="KEGG" id="bko:CKF48_04265"/>
<evidence type="ECO:0000256" key="4">
    <source>
        <dbReference type="ARBA" id="ARBA00023235"/>
    </source>
</evidence>
<dbReference type="InterPro" id="IPR034603">
    <property type="entry name" value="Dipeptide_epimerase"/>
</dbReference>
<dbReference type="SMART" id="SM00922">
    <property type="entry name" value="MR_MLE"/>
    <property type="match status" value="1"/>
</dbReference>
<dbReference type="InterPro" id="IPR013341">
    <property type="entry name" value="Mandelate_racemase_N_dom"/>
</dbReference>
<dbReference type="InterPro" id="IPR013342">
    <property type="entry name" value="Mandelate_racemase_C"/>
</dbReference>
<dbReference type="Pfam" id="PF13378">
    <property type="entry name" value="MR_MLE_C"/>
    <property type="match status" value="1"/>
</dbReference>
<evidence type="ECO:0000256" key="1">
    <source>
        <dbReference type="ARBA" id="ARBA00008031"/>
    </source>
</evidence>
<protein>
    <recommendedName>
        <fullName evidence="7">Dipeptide epimerase</fullName>
        <ecNumber evidence="7">5.1.1.-</ecNumber>
    </recommendedName>
</protein>
<feature type="active site" description="Proton acceptor; specific for (S)-substrate epimerization" evidence="5">
    <location>
        <position position="267"/>
    </location>
</feature>
<feature type="domain" description="Mandelate racemase/muconate lactonizing enzyme C-terminal" evidence="8">
    <location>
        <begin position="142"/>
        <end position="239"/>
    </location>
</feature>
<dbReference type="SFLD" id="SFLDG00180">
    <property type="entry name" value="muconate_cycloisomerase"/>
    <property type="match status" value="1"/>
</dbReference>
<keyword evidence="3 6" id="KW-0460">Magnesium</keyword>
<organism evidence="9 10">
    <name type="scientific">Cytobacillus kochii</name>
    <dbReference type="NCBI Taxonomy" id="859143"/>
    <lineage>
        <taxon>Bacteria</taxon>
        <taxon>Bacillati</taxon>
        <taxon>Bacillota</taxon>
        <taxon>Bacilli</taxon>
        <taxon>Bacillales</taxon>
        <taxon>Bacillaceae</taxon>
        <taxon>Cytobacillus</taxon>
    </lineage>
</organism>
<dbReference type="PANTHER" id="PTHR48073:SF2">
    <property type="entry name" value="O-SUCCINYLBENZOATE SYNTHASE"/>
    <property type="match status" value="1"/>
</dbReference>
<proteinExistence type="inferred from homology"/>
<dbReference type="AlphaFoldDB" id="A0A248TEF8"/>
<keyword evidence="10" id="KW-1185">Reference proteome</keyword>
<evidence type="ECO:0000259" key="8">
    <source>
        <dbReference type="SMART" id="SM00922"/>
    </source>
</evidence>
<dbReference type="OrthoDB" id="9775391at2"/>
<dbReference type="SFLD" id="SFLDS00001">
    <property type="entry name" value="Enolase"/>
    <property type="match status" value="1"/>
</dbReference>
<dbReference type="FunFam" id="3.30.390.10:FF:000009">
    <property type="entry name" value="Hydrophobic dipeptide epimerase"/>
    <property type="match status" value="1"/>
</dbReference>
<feature type="binding site" evidence="6">
    <location>
        <position position="243"/>
    </location>
    <ligand>
        <name>Mg(2+)</name>
        <dbReference type="ChEBI" id="CHEBI:18420"/>
    </ligand>
</feature>
<accession>A0A248TEF8</accession>
<evidence type="ECO:0000256" key="2">
    <source>
        <dbReference type="ARBA" id="ARBA00022723"/>
    </source>
</evidence>
<dbReference type="Pfam" id="PF02746">
    <property type="entry name" value="MR_MLE_N"/>
    <property type="match status" value="1"/>
</dbReference>
<dbReference type="SUPFAM" id="SSF51604">
    <property type="entry name" value="Enolase C-terminal domain-like"/>
    <property type="match status" value="1"/>
</dbReference>
<dbReference type="Proteomes" id="UP000215137">
    <property type="component" value="Chromosome"/>
</dbReference>
<dbReference type="SFLD" id="SFLDF00009">
    <property type="entry name" value="o-succinylbenzoate_synthase"/>
    <property type="match status" value="1"/>
</dbReference>
<sequence length="371" mass="40767">MKITSIAIYAIRLPLKQPFVISYHTYKDMPSIIVKVETDEGLIGYGEAVPDEHVTGETWEGTYQVIKHTLGPAILGINPMEIEKVHEIMDKLIYQAPAAKAAIDIACYDLIGKKLQVPVYQLIGGRYHVQFPITHVLSIGEPEKMATEALEQVSKGYTSFKIKVGRDVNGDVARIKAVADSVKDKAVIRVDVNQGWQTAAATLKGIKALETVDIDWLEQPVRADDIDGMAFIRSHSTVSLMIDEGLKGARELKEIIQKNACDRINIKLMKCGGILPAVKLAYQAELAGIECQVGSMVESSIASSAGFHVSFSKKNITSVELTGPLKFTKDIGDLHYDIPHISLKDQPGLGVNIDEEILKELTVFEDVLKES</sequence>
<dbReference type="SUPFAM" id="SSF54826">
    <property type="entry name" value="Enolase N-terminal domain-like"/>
    <property type="match status" value="1"/>
</dbReference>
<dbReference type="EC" id="5.1.1.-" evidence="7"/>
<evidence type="ECO:0000313" key="10">
    <source>
        <dbReference type="Proteomes" id="UP000215137"/>
    </source>
</evidence>
<feature type="active site" description="Proton acceptor; specific for (R)-substrate epimerization" evidence="5">
    <location>
        <position position="163"/>
    </location>
</feature>
<keyword evidence="2 6" id="KW-0479">Metal-binding</keyword>
<comment type="similarity">
    <text evidence="1 7">Belongs to the mandelate racemase/muconate lactonizing enzyme family.</text>
</comment>
<evidence type="ECO:0000256" key="5">
    <source>
        <dbReference type="PIRSR" id="PIRSR634603-1"/>
    </source>
</evidence>
<name>A0A248TEF8_9BACI</name>
<reference evidence="9 10" key="1">
    <citation type="submission" date="2017-08" db="EMBL/GenBank/DDBJ databases">
        <title>Complete Genome Sequence of Bacillus kochii Oregon-R-modENCODE STRAIN BDGP4, isolated from Drosophila melanogaster gut.</title>
        <authorList>
            <person name="Wan K.H."/>
            <person name="Yu C."/>
            <person name="Park S."/>
            <person name="Hammonds A.S."/>
            <person name="Booth B.W."/>
            <person name="Celniker S.E."/>
        </authorList>
    </citation>
    <scope>NUCLEOTIDE SEQUENCE [LARGE SCALE GENOMIC DNA]</scope>
    <source>
        <strain evidence="9 10">BDGP4</strain>
    </source>
</reference>
<dbReference type="InterPro" id="IPR029017">
    <property type="entry name" value="Enolase-like_N"/>
</dbReference>
<dbReference type="RefSeq" id="WP_095370176.1">
    <property type="nucleotide sequence ID" value="NZ_CP022983.1"/>
</dbReference>
<gene>
    <name evidence="9" type="ORF">CKF48_04265</name>
</gene>
<dbReference type="Gene3D" id="3.30.390.10">
    <property type="entry name" value="Enolase-like, N-terminal domain"/>
    <property type="match status" value="1"/>
</dbReference>
<feature type="binding site" evidence="6">
    <location>
        <position position="191"/>
    </location>
    <ligand>
        <name>Mg(2+)</name>
        <dbReference type="ChEBI" id="CHEBI:18420"/>
    </ligand>
</feature>
<dbReference type="PANTHER" id="PTHR48073">
    <property type="entry name" value="O-SUCCINYLBENZOATE SYNTHASE-RELATED"/>
    <property type="match status" value="1"/>
</dbReference>
<keyword evidence="4 7" id="KW-0413">Isomerase</keyword>
<evidence type="ECO:0000256" key="6">
    <source>
        <dbReference type="PIRSR" id="PIRSR634603-3"/>
    </source>
</evidence>
<dbReference type="GO" id="GO:0016855">
    <property type="term" value="F:racemase and epimerase activity, acting on amino acids and derivatives"/>
    <property type="evidence" value="ECO:0007669"/>
    <property type="project" value="UniProtKB-UniRule"/>
</dbReference>
<dbReference type="GO" id="GO:0000287">
    <property type="term" value="F:magnesium ion binding"/>
    <property type="evidence" value="ECO:0007669"/>
    <property type="project" value="UniProtKB-ARBA"/>
</dbReference>
<evidence type="ECO:0000256" key="3">
    <source>
        <dbReference type="ARBA" id="ARBA00022842"/>
    </source>
</evidence>
<dbReference type="EMBL" id="CP022983">
    <property type="protein sequence ID" value="ASV66601.1"/>
    <property type="molecule type" value="Genomic_DNA"/>
</dbReference>
<dbReference type="InterPro" id="IPR036849">
    <property type="entry name" value="Enolase-like_C_sf"/>
</dbReference>
<feature type="binding site" evidence="6">
    <location>
        <position position="218"/>
    </location>
    <ligand>
        <name>Mg(2+)</name>
        <dbReference type="ChEBI" id="CHEBI:18420"/>
    </ligand>
</feature>
<dbReference type="InterPro" id="IPR029065">
    <property type="entry name" value="Enolase_C-like"/>
</dbReference>
<dbReference type="Gene3D" id="3.20.20.120">
    <property type="entry name" value="Enolase-like C-terminal domain"/>
    <property type="match status" value="1"/>
</dbReference>
<dbReference type="CDD" id="cd03319">
    <property type="entry name" value="L-Ala-DL-Glu_epimerase"/>
    <property type="match status" value="1"/>
</dbReference>
<evidence type="ECO:0000256" key="7">
    <source>
        <dbReference type="RuleBase" id="RU366006"/>
    </source>
</evidence>